<dbReference type="Pfam" id="PF01734">
    <property type="entry name" value="Patatin"/>
    <property type="match status" value="1"/>
</dbReference>
<dbReference type="InterPro" id="IPR002641">
    <property type="entry name" value="PNPLA_dom"/>
</dbReference>
<dbReference type="PANTHER" id="PTHR14226">
    <property type="entry name" value="NEUROPATHY TARGET ESTERASE/SWISS CHEESE D.MELANOGASTER"/>
    <property type="match status" value="1"/>
</dbReference>
<evidence type="ECO:0000256" key="4">
    <source>
        <dbReference type="ARBA" id="ARBA00023098"/>
    </source>
</evidence>
<feature type="active site" description="Nucleophile" evidence="5">
    <location>
        <position position="46"/>
    </location>
</feature>
<accession>A0A1G9JJ94</accession>
<keyword evidence="4 5" id="KW-0443">Lipid metabolism</keyword>
<evidence type="ECO:0000313" key="8">
    <source>
        <dbReference type="Proteomes" id="UP000182146"/>
    </source>
</evidence>
<comment type="similarity">
    <text evidence="1">Belongs to the NTE family.</text>
</comment>
<dbReference type="InterPro" id="IPR016035">
    <property type="entry name" value="Acyl_Trfase/lysoPLipase"/>
</dbReference>
<protein>
    <submittedName>
        <fullName evidence="7">NTE family protein</fullName>
    </submittedName>
</protein>
<dbReference type="OrthoDB" id="5290098at2"/>
<dbReference type="PANTHER" id="PTHR14226:SF76">
    <property type="entry name" value="NTE FAMILY PROTEIN RSSA"/>
    <property type="match status" value="1"/>
</dbReference>
<evidence type="ECO:0000256" key="3">
    <source>
        <dbReference type="ARBA" id="ARBA00022963"/>
    </source>
</evidence>
<dbReference type="Gene3D" id="3.40.1090.10">
    <property type="entry name" value="Cytosolic phospholipase A2 catalytic domain"/>
    <property type="match status" value="2"/>
</dbReference>
<feature type="short sequence motif" description="DGA/G" evidence="5">
    <location>
        <begin position="161"/>
        <end position="163"/>
    </location>
</feature>
<dbReference type="InterPro" id="IPR050301">
    <property type="entry name" value="NTE"/>
</dbReference>
<gene>
    <name evidence="7" type="ORF">SAMN05660860_00474</name>
</gene>
<dbReference type="GO" id="GO:0004622">
    <property type="term" value="F:phosphatidylcholine lysophospholipase activity"/>
    <property type="evidence" value="ECO:0007669"/>
    <property type="project" value="InterPro"/>
</dbReference>
<dbReference type="RefSeq" id="WP_052446208.1">
    <property type="nucleotide sequence ID" value="NZ_FNGU01000001.1"/>
</dbReference>
<dbReference type="EMBL" id="FNGU01000001">
    <property type="protein sequence ID" value="SDL37558.1"/>
    <property type="molecule type" value="Genomic_DNA"/>
</dbReference>
<dbReference type="PROSITE" id="PS51635">
    <property type="entry name" value="PNPLA"/>
    <property type="match status" value="1"/>
</dbReference>
<evidence type="ECO:0000256" key="5">
    <source>
        <dbReference type="PROSITE-ProRule" id="PRU01161"/>
    </source>
</evidence>
<keyword evidence="2 5" id="KW-0378">Hydrolase</keyword>
<sequence length="325" mass="35540">MRSKNPQSPRIGLALGSGAARGLAHIGVLKVLEREGIGIDCIAGTSIGAFIGALYAAGVPVAQMEETAVGIDWKKLARLMDPVLPTVGLLDGQRVLTFMAELLPATTFEQLRLPLAVTATDVESGEPLVIRRGNLLDALRAAISFPGIFPAARFGQRFLIDGGLCHPVPIAAAHALGADKVIAVCAIPLVEKPLREDYLPARRKDDQPPSSWFFSFTPHRIESLFREFWQKKNSSDADASPSRRRRRTPPSLLKVCAQSIAIMENQINDLRLEQNTFDLLIRPDFGDITLLEFHRAREAIAAGERAAVAVLPELRRITTKTLHRP</sequence>
<evidence type="ECO:0000259" key="6">
    <source>
        <dbReference type="PROSITE" id="PS51635"/>
    </source>
</evidence>
<dbReference type="STRING" id="392333.SAMN05660860_00474"/>
<name>A0A1G9JJ94_9BACT</name>
<proteinExistence type="inferred from homology"/>
<dbReference type="GO" id="GO:0046470">
    <property type="term" value="P:phosphatidylcholine metabolic process"/>
    <property type="evidence" value="ECO:0007669"/>
    <property type="project" value="InterPro"/>
</dbReference>
<feature type="short sequence motif" description="GXSXG" evidence="5">
    <location>
        <begin position="44"/>
        <end position="48"/>
    </location>
</feature>
<dbReference type="InterPro" id="IPR001423">
    <property type="entry name" value="LysoPLipase_patatin_CS"/>
</dbReference>
<dbReference type="Proteomes" id="UP000182146">
    <property type="component" value="Unassembled WGS sequence"/>
</dbReference>
<dbReference type="PROSITE" id="PS01237">
    <property type="entry name" value="UPF0028"/>
    <property type="match status" value="1"/>
</dbReference>
<dbReference type="GO" id="GO:0016042">
    <property type="term" value="P:lipid catabolic process"/>
    <property type="evidence" value="ECO:0007669"/>
    <property type="project" value="UniProtKB-UniRule"/>
</dbReference>
<reference evidence="7 8" key="1">
    <citation type="submission" date="2016-10" db="EMBL/GenBank/DDBJ databases">
        <authorList>
            <person name="de Groot N.N."/>
        </authorList>
    </citation>
    <scope>NUCLEOTIDE SEQUENCE [LARGE SCALE GENOMIC DNA]</scope>
    <source>
        <strain evidence="7 8">DSM 17813</strain>
    </source>
</reference>
<dbReference type="SUPFAM" id="SSF52151">
    <property type="entry name" value="FabD/lysophospholipase-like"/>
    <property type="match status" value="1"/>
</dbReference>
<dbReference type="AlphaFoldDB" id="A0A1G9JJ94"/>
<evidence type="ECO:0000313" key="7">
    <source>
        <dbReference type="EMBL" id="SDL37558.1"/>
    </source>
</evidence>
<feature type="active site" description="Proton acceptor" evidence="5">
    <location>
        <position position="161"/>
    </location>
</feature>
<organism evidence="7 8">
    <name type="scientific">Geoalkalibacter ferrihydriticus</name>
    <dbReference type="NCBI Taxonomy" id="392333"/>
    <lineage>
        <taxon>Bacteria</taxon>
        <taxon>Pseudomonadati</taxon>
        <taxon>Thermodesulfobacteriota</taxon>
        <taxon>Desulfuromonadia</taxon>
        <taxon>Desulfuromonadales</taxon>
        <taxon>Geoalkalibacteraceae</taxon>
        <taxon>Geoalkalibacter</taxon>
    </lineage>
</organism>
<keyword evidence="3 5" id="KW-0442">Lipid degradation</keyword>
<feature type="domain" description="PNPLA" evidence="6">
    <location>
        <begin position="13"/>
        <end position="174"/>
    </location>
</feature>
<comment type="caution">
    <text evidence="5">Lacks conserved residue(s) required for the propagation of feature annotation.</text>
</comment>
<evidence type="ECO:0000256" key="2">
    <source>
        <dbReference type="ARBA" id="ARBA00022801"/>
    </source>
</evidence>
<evidence type="ECO:0000256" key="1">
    <source>
        <dbReference type="ARBA" id="ARBA00006636"/>
    </source>
</evidence>